<accession>A0A6L2J9A8</accession>
<dbReference type="AlphaFoldDB" id="A0A6L2J9A8"/>
<feature type="domain" description="Reverse transcriptase Ty1/copia-type" evidence="1">
    <location>
        <begin position="105"/>
        <end position="218"/>
    </location>
</feature>
<proteinExistence type="predicted"/>
<dbReference type="Pfam" id="PF07727">
    <property type="entry name" value="RVT_2"/>
    <property type="match status" value="1"/>
</dbReference>
<dbReference type="InterPro" id="IPR013103">
    <property type="entry name" value="RVT_2"/>
</dbReference>
<evidence type="ECO:0000313" key="2">
    <source>
        <dbReference type="EMBL" id="GEU32595.1"/>
    </source>
</evidence>
<dbReference type="EMBL" id="BKCJ010000372">
    <property type="protein sequence ID" value="GEU32595.1"/>
    <property type="molecule type" value="Genomic_DNA"/>
</dbReference>
<organism evidence="2">
    <name type="scientific">Tanacetum cinerariifolium</name>
    <name type="common">Dalmatian daisy</name>
    <name type="synonym">Chrysanthemum cinerariifolium</name>
    <dbReference type="NCBI Taxonomy" id="118510"/>
    <lineage>
        <taxon>Eukaryota</taxon>
        <taxon>Viridiplantae</taxon>
        <taxon>Streptophyta</taxon>
        <taxon>Embryophyta</taxon>
        <taxon>Tracheophyta</taxon>
        <taxon>Spermatophyta</taxon>
        <taxon>Magnoliopsida</taxon>
        <taxon>eudicotyledons</taxon>
        <taxon>Gunneridae</taxon>
        <taxon>Pentapetalae</taxon>
        <taxon>asterids</taxon>
        <taxon>campanulids</taxon>
        <taxon>Asterales</taxon>
        <taxon>Asteraceae</taxon>
        <taxon>Asteroideae</taxon>
        <taxon>Anthemideae</taxon>
        <taxon>Anthemidinae</taxon>
        <taxon>Tanacetum</taxon>
    </lineage>
</organism>
<gene>
    <name evidence="2" type="ORF">Tci_004573</name>
</gene>
<sequence>MFDEYFNPHPSVVSLVPTAVAPRPADLTGSPLSTFIDQDAPSNSTSSKILETQSLVISEGVEEHLQPSSFDDDPFLDILTSKPRSLHMRATKQRRELAGKADNIVIFKVKQDEFGGVLKNKARIVAKGYRQEEELILKSLSHLLHALKQYESSLQMPVIKNMTIYWMDVKITFLNGKLREEVYVSHPEGFIDQDNPTHVYKLKKSLYRLKQAPRACYDML</sequence>
<reference evidence="2" key="1">
    <citation type="journal article" date="2019" name="Sci. Rep.">
        <title>Draft genome of Tanacetum cinerariifolium, the natural source of mosquito coil.</title>
        <authorList>
            <person name="Yamashiro T."/>
            <person name="Shiraishi A."/>
            <person name="Satake H."/>
            <person name="Nakayama K."/>
        </authorList>
    </citation>
    <scope>NUCLEOTIDE SEQUENCE</scope>
</reference>
<protein>
    <recommendedName>
        <fullName evidence="1">Reverse transcriptase Ty1/copia-type domain-containing protein</fullName>
    </recommendedName>
</protein>
<comment type="caution">
    <text evidence="2">The sequence shown here is derived from an EMBL/GenBank/DDBJ whole genome shotgun (WGS) entry which is preliminary data.</text>
</comment>
<name>A0A6L2J9A8_TANCI</name>
<evidence type="ECO:0000259" key="1">
    <source>
        <dbReference type="Pfam" id="PF07727"/>
    </source>
</evidence>